<evidence type="ECO:0000256" key="2">
    <source>
        <dbReference type="RuleBase" id="RU000397"/>
    </source>
</evidence>
<accession>A0ABY6Q4U5</accession>
<name>A0ABY6Q4U5_9GAMM</name>
<dbReference type="SUPFAM" id="SSF55347">
    <property type="entry name" value="Glyceraldehyde-3-phosphate dehydrogenase-like, C-terminal domain"/>
    <property type="match status" value="1"/>
</dbReference>
<dbReference type="PANTHER" id="PTHR43148">
    <property type="entry name" value="GLYCERALDEHYDE-3-PHOSPHATE DEHYDROGENASE 2"/>
    <property type="match status" value="1"/>
</dbReference>
<evidence type="ECO:0000313" key="5">
    <source>
        <dbReference type="Proteomes" id="UP001317963"/>
    </source>
</evidence>
<dbReference type="Gene3D" id="3.40.50.720">
    <property type="entry name" value="NAD(P)-binding Rossmann-like Domain"/>
    <property type="match status" value="1"/>
</dbReference>
<keyword evidence="1 4" id="KW-0560">Oxidoreductase</keyword>
<gene>
    <name evidence="4" type="primary">gapA</name>
    <name evidence="4" type="ORF">E0F26_02295</name>
</gene>
<dbReference type="InterPro" id="IPR020828">
    <property type="entry name" value="GlycerAld_3-P_DH_NAD(P)-bd"/>
</dbReference>
<evidence type="ECO:0000256" key="1">
    <source>
        <dbReference type="ARBA" id="ARBA00023002"/>
    </source>
</evidence>
<dbReference type="SUPFAM" id="SSF51735">
    <property type="entry name" value="NAD(P)-binding Rossmann-fold domains"/>
    <property type="match status" value="1"/>
</dbReference>
<dbReference type="Pfam" id="PF00044">
    <property type="entry name" value="Gp_dh_N"/>
    <property type="match status" value="1"/>
</dbReference>
<dbReference type="Gene3D" id="3.30.360.10">
    <property type="entry name" value="Dihydrodipicolinate Reductase, domain 2"/>
    <property type="match status" value="1"/>
</dbReference>
<dbReference type="SMART" id="SM00846">
    <property type="entry name" value="Gp_dh_N"/>
    <property type="match status" value="1"/>
</dbReference>
<dbReference type="Pfam" id="PF02800">
    <property type="entry name" value="Gp_dh_C"/>
    <property type="match status" value="1"/>
</dbReference>
<dbReference type="PIRSF" id="PIRSF000149">
    <property type="entry name" value="GAP_DH"/>
    <property type="match status" value="1"/>
</dbReference>
<dbReference type="InterPro" id="IPR036291">
    <property type="entry name" value="NAD(P)-bd_dom_sf"/>
</dbReference>
<dbReference type="InterPro" id="IPR020829">
    <property type="entry name" value="GlycerAld_3-P_DH_cat"/>
</dbReference>
<dbReference type="PRINTS" id="PR00078">
    <property type="entry name" value="G3PDHDRGNASE"/>
</dbReference>
<organism evidence="4 5">
    <name type="scientific">Candidatus Paraluminiphilus aquimaris</name>
    <dbReference type="NCBI Taxonomy" id="2518994"/>
    <lineage>
        <taxon>Bacteria</taxon>
        <taxon>Pseudomonadati</taxon>
        <taxon>Pseudomonadota</taxon>
        <taxon>Gammaproteobacteria</taxon>
        <taxon>Cellvibrionales</taxon>
        <taxon>Halieaceae</taxon>
        <taxon>Candidatus Paraluminiphilus</taxon>
    </lineage>
</organism>
<evidence type="ECO:0000259" key="3">
    <source>
        <dbReference type="SMART" id="SM00846"/>
    </source>
</evidence>
<dbReference type="EMBL" id="CP036501">
    <property type="protein sequence ID" value="UZP73634.1"/>
    <property type="molecule type" value="Genomic_DNA"/>
</dbReference>
<dbReference type="RefSeq" id="WP_279242430.1">
    <property type="nucleotide sequence ID" value="NZ_CP036501.1"/>
</dbReference>
<dbReference type="GO" id="GO:0004365">
    <property type="term" value="F:glyceraldehyde-3-phosphate dehydrogenase (NAD+) (phosphorylating) activity"/>
    <property type="evidence" value="ECO:0007669"/>
    <property type="project" value="UniProtKB-EC"/>
</dbReference>
<dbReference type="Proteomes" id="UP001317963">
    <property type="component" value="Chromosome"/>
</dbReference>
<protein>
    <submittedName>
        <fullName evidence="4">Erythrose-4-phosphate dehydrogenase</fullName>
        <ecNumber evidence="4">1.2.1.12</ecNumber>
    </submittedName>
</protein>
<sequence>MTRVGINGLGRIGRLLARRISERLDTREVLTIAAANELADPQTVAHLLKYDSTHGRFGLKVDVDHGAIKIDGRAIPLMNYSSSEHDFWRAQDVDLVIDCTGGELDRVAASQHLGGSVKRVLLSQPGSSDVDATIIWGLNQHVLRPSMTVVSAGSCTSNALMPILSIMDDALGINAGIVTTIHSAMNDQPVIDAYHHTDLRKTRAAFNSVIPVETGLAQGVERFLPHLGEKIQARALRVPTLNVSSLDVVLAVDTATSAADVNRIIKEASQSFSGVLSVNEEPLASCDFLGMDASCVVDTTQTQVSGGQLIKLMLWFDNEWAFANRMVDIAIAMSKFSDDQASIKQTSAN</sequence>
<evidence type="ECO:0000313" key="4">
    <source>
        <dbReference type="EMBL" id="UZP73634.1"/>
    </source>
</evidence>
<reference evidence="4 5" key="1">
    <citation type="submission" date="2019-02" db="EMBL/GenBank/DDBJ databases">
        <title>Halieaceae_genomes.</title>
        <authorList>
            <person name="Li S.-H."/>
        </authorList>
    </citation>
    <scope>NUCLEOTIDE SEQUENCE [LARGE SCALE GENOMIC DNA]</scope>
    <source>
        <strain evidence="4 5">JH123</strain>
    </source>
</reference>
<feature type="domain" description="Glyceraldehyde 3-phosphate dehydrogenase NAD(P) binding" evidence="3">
    <location>
        <begin position="2"/>
        <end position="155"/>
    </location>
</feature>
<keyword evidence="5" id="KW-1185">Reference proteome</keyword>
<dbReference type="EC" id="1.2.1.12" evidence="4"/>
<comment type="similarity">
    <text evidence="2">Belongs to the glyceraldehyde-3-phosphate dehydrogenase family.</text>
</comment>
<dbReference type="InterPro" id="IPR020831">
    <property type="entry name" value="GlycerAld/Erythrose_P_DH"/>
</dbReference>
<proteinExistence type="inferred from homology"/>